<evidence type="ECO:0000313" key="1">
    <source>
        <dbReference type="EMBL" id="SBS93841.1"/>
    </source>
</evidence>
<proteinExistence type="predicted"/>
<organism evidence="1 2">
    <name type="scientific">Plasmodium ovale curtisi</name>
    <dbReference type="NCBI Taxonomy" id="864141"/>
    <lineage>
        <taxon>Eukaryota</taxon>
        <taxon>Sar</taxon>
        <taxon>Alveolata</taxon>
        <taxon>Apicomplexa</taxon>
        <taxon>Aconoidasida</taxon>
        <taxon>Haemosporida</taxon>
        <taxon>Plasmodiidae</taxon>
        <taxon>Plasmodium</taxon>
        <taxon>Plasmodium (Plasmodium)</taxon>
    </lineage>
</organism>
<gene>
    <name evidence="1" type="ORF">POVCU2_0083930</name>
</gene>
<dbReference type="Pfam" id="PF05795">
    <property type="entry name" value="Plasmodium_Vir"/>
    <property type="match status" value="2"/>
</dbReference>
<evidence type="ECO:0000313" key="2">
    <source>
        <dbReference type="Proteomes" id="UP000078560"/>
    </source>
</evidence>
<dbReference type="AlphaFoldDB" id="A0A1A8WLQ1"/>
<dbReference type="EMBL" id="FLQU01001630">
    <property type="protein sequence ID" value="SBS93841.1"/>
    <property type="molecule type" value="Genomic_DNA"/>
</dbReference>
<sequence length="348" mass="41666">MSANPNLCTFHKLAEEDNEFKNTVLYNVYNKFMETCDLKGRESYSYCERDDKYAKVNPSVRLFYEKVKSILNRIRNTQDEYFLNINFEKGNVCTYFKYWFYDQMLAEEFDVNQINELFGILEKEKDIFSNANCDYYAMKLDEIKIIKSLYDYFAFYDTYKGEHEKIIHQITKSKYCKNFKNVKVYYSNFDVTCNDSSTKKYCSEFRKYIKEYIKFHDELSFSCNDEEIDSKMFEHEDLKSLVIKDPIWRDTLVGSGEHESSDHMHVDISENTGNRIPTVVSSSFVGIFIILLISYKFTPLRDKLGRPFEFMKQILKNQKEGNHESQLDKYEYEENNSDYTEYNLVYHS</sequence>
<dbReference type="Proteomes" id="UP000078560">
    <property type="component" value="Unassembled WGS sequence"/>
</dbReference>
<accession>A0A1A8WLQ1</accession>
<dbReference type="InterPro" id="IPR008780">
    <property type="entry name" value="Plasmodium_Vir"/>
</dbReference>
<protein>
    <submittedName>
        <fullName evidence="1">PIR Superfamily Protein</fullName>
    </submittedName>
</protein>
<reference evidence="2" key="1">
    <citation type="submission" date="2016-05" db="EMBL/GenBank/DDBJ databases">
        <authorList>
            <person name="Naeem Raeece"/>
        </authorList>
    </citation>
    <scope>NUCLEOTIDE SEQUENCE [LARGE SCALE GENOMIC DNA]</scope>
</reference>
<name>A0A1A8WLQ1_PLAOA</name>